<organism evidence="2 3">
    <name type="scientific">Gossypium stocksii</name>
    <dbReference type="NCBI Taxonomy" id="47602"/>
    <lineage>
        <taxon>Eukaryota</taxon>
        <taxon>Viridiplantae</taxon>
        <taxon>Streptophyta</taxon>
        <taxon>Embryophyta</taxon>
        <taxon>Tracheophyta</taxon>
        <taxon>Spermatophyta</taxon>
        <taxon>Magnoliopsida</taxon>
        <taxon>eudicotyledons</taxon>
        <taxon>Gunneridae</taxon>
        <taxon>Pentapetalae</taxon>
        <taxon>rosids</taxon>
        <taxon>malvids</taxon>
        <taxon>Malvales</taxon>
        <taxon>Malvaceae</taxon>
        <taxon>Malvoideae</taxon>
        <taxon>Gossypium</taxon>
    </lineage>
</organism>
<dbReference type="AlphaFoldDB" id="A0A9D4ADJ5"/>
<proteinExistence type="predicted"/>
<reference evidence="2 3" key="1">
    <citation type="journal article" date="2021" name="Plant Biotechnol. J.">
        <title>Multi-omics assisted identification of the key and species-specific regulatory components of drought-tolerant mechanisms in Gossypium stocksii.</title>
        <authorList>
            <person name="Yu D."/>
            <person name="Ke L."/>
            <person name="Zhang D."/>
            <person name="Wu Y."/>
            <person name="Sun Y."/>
            <person name="Mei J."/>
            <person name="Sun J."/>
            <person name="Sun Y."/>
        </authorList>
    </citation>
    <scope>NUCLEOTIDE SEQUENCE [LARGE SCALE GENOMIC DNA]</scope>
    <source>
        <strain evidence="3">cv. E1</strain>
        <tissue evidence="2">Leaf</tissue>
    </source>
</reference>
<feature type="region of interest" description="Disordered" evidence="1">
    <location>
        <begin position="1"/>
        <end position="43"/>
    </location>
</feature>
<protein>
    <submittedName>
        <fullName evidence="2">Uncharacterized protein</fullName>
    </submittedName>
</protein>
<feature type="compositionally biased region" description="Basic and acidic residues" evidence="1">
    <location>
        <begin position="21"/>
        <end position="31"/>
    </location>
</feature>
<evidence type="ECO:0000313" key="3">
    <source>
        <dbReference type="Proteomes" id="UP000828251"/>
    </source>
</evidence>
<keyword evidence="3" id="KW-1185">Reference proteome</keyword>
<name>A0A9D4ADJ5_9ROSI</name>
<sequence>MWSTDMDSEGKQGQKKLPVSSDHEVARETEVKVGSPTSGGDNLELGTEALARLKEIGETVQARCLDYKKKREHCSLGLEPRSDQNLERKCSGVV</sequence>
<gene>
    <name evidence="2" type="ORF">J1N35_011662</name>
</gene>
<dbReference type="EMBL" id="JAIQCV010000004">
    <property type="protein sequence ID" value="KAH1107894.1"/>
    <property type="molecule type" value="Genomic_DNA"/>
</dbReference>
<evidence type="ECO:0000256" key="1">
    <source>
        <dbReference type="SAM" id="MobiDB-lite"/>
    </source>
</evidence>
<evidence type="ECO:0000313" key="2">
    <source>
        <dbReference type="EMBL" id="KAH1107894.1"/>
    </source>
</evidence>
<dbReference type="Proteomes" id="UP000828251">
    <property type="component" value="Unassembled WGS sequence"/>
</dbReference>
<accession>A0A9D4ADJ5</accession>
<comment type="caution">
    <text evidence="2">The sequence shown here is derived from an EMBL/GenBank/DDBJ whole genome shotgun (WGS) entry which is preliminary data.</text>
</comment>